<dbReference type="EMBL" id="HG739093">
    <property type="protein sequence ID" value="CDP03147.1"/>
    <property type="molecule type" value="Genomic_DNA"/>
</dbReference>
<organism evidence="8 9">
    <name type="scientific">Coffea canephora</name>
    <name type="common">Robusta coffee</name>
    <dbReference type="NCBI Taxonomy" id="49390"/>
    <lineage>
        <taxon>Eukaryota</taxon>
        <taxon>Viridiplantae</taxon>
        <taxon>Streptophyta</taxon>
        <taxon>Embryophyta</taxon>
        <taxon>Tracheophyta</taxon>
        <taxon>Spermatophyta</taxon>
        <taxon>Magnoliopsida</taxon>
        <taxon>eudicotyledons</taxon>
        <taxon>Gunneridae</taxon>
        <taxon>Pentapetalae</taxon>
        <taxon>asterids</taxon>
        <taxon>lamiids</taxon>
        <taxon>Gentianales</taxon>
        <taxon>Rubiaceae</taxon>
        <taxon>Ixoroideae</taxon>
        <taxon>Gardenieae complex</taxon>
        <taxon>Bertiereae - Coffeeae clade</taxon>
        <taxon>Coffeeae</taxon>
        <taxon>Coffea</taxon>
    </lineage>
</organism>
<dbReference type="Gramene" id="CDP03147">
    <property type="protein sequence ID" value="CDP03147"/>
    <property type="gene ID" value="GSCOC_T00041644001"/>
</dbReference>
<evidence type="ECO:0000256" key="6">
    <source>
        <dbReference type="SAM" id="MobiDB-lite"/>
    </source>
</evidence>
<sequence>MENSGFGTTRDHLFTFPPHSNRLRRRPLQSQTYRTLLSILSHCNALQSFPQPQVPDDNDDIDSNKSGEEAEHESLVNHNGMDLEMSLVQQKSPFNETKEVHGFQDGGADTLNEVDGLDPTDIKDQRKETVTQDNNVNLVGSSIVNNQTCEVPHEKDTCNVVDFHREFSPRRELNVFNEPFIKEVPETVSSSVDIDGIAGMSIPVESNDAMNPTMEGHLPKGLEHELHLKQKELEKLVSTSGNLDLSFGAIEDDEIEEGEISGEISEEMDLLYEDAVSLEDKKSGKVQISEHTDKEAFTGDDGDARLGDCDTRSSMFLDTVDSETERFRKEHTSAEVFSHSEETATKTLDGYDASLEIGLTAEQVSGVNKTEHPAISLENLSQHGLMHEDTAENKSSVDAKMEASVGKKKRKKGPLTKERREKKKKKERIKRAAKNRELGVKRLKLQPLSKPKTVTYCRHYLNGRCQEGEKCKFSHDTTPLTKSKPCSYFARHSCMKGDNCPFDHQLSKYPCNNIVTNGFCSRGAGCLFSHEISAKDGSLPTSNVTKPESKSPTLVSKTISKKQVNHQGVPHQHADAKFSVMANFSGKSTEKKASEHLDRPSAQTPKGICFISHVRSPPGDSSKHKQAVPHLKGDNSEKVSYSMTRNLEDSIQKSNDLAKGAPSKMPRGINFLSFGKRPLDESLNRDGVSESLLGQVSKSKLVDSPLKSEVHVKIDNQAAQSSADLELKVNKTANIVSPSSMPQAMKFLSYGKTPVDNPTAISQHDTLRSIVNMGLPLVQRKEYAPDGLKFFPAMPQRSASSSQPFDQSLDQPSAGGMLSFSKTSLLLNAPTSVQKALQSTLAFAAKLDSEIKLNQSLNTPSDMNKT</sequence>
<feature type="region of interest" description="Disordered" evidence="6">
    <location>
        <begin position="48"/>
        <end position="73"/>
    </location>
</feature>
<evidence type="ECO:0000259" key="7">
    <source>
        <dbReference type="PROSITE" id="PS50103"/>
    </source>
</evidence>
<dbReference type="GO" id="GO:0005634">
    <property type="term" value="C:nucleus"/>
    <property type="evidence" value="ECO:0007669"/>
    <property type="project" value="TreeGrafter"/>
</dbReference>
<dbReference type="InterPro" id="IPR045124">
    <property type="entry name" value="Su(sable)-like"/>
</dbReference>
<keyword evidence="3 5" id="KW-0863">Zinc-finger</keyword>
<dbReference type="Gene3D" id="4.10.1000.10">
    <property type="entry name" value="Zinc finger, CCCH-type"/>
    <property type="match status" value="1"/>
</dbReference>
<accession>A0A068U4C2</accession>
<feature type="region of interest" description="Disordered" evidence="6">
    <location>
        <begin position="1"/>
        <end position="26"/>
    </location>
</feature>
<dbReference type="GO" id="GO:0008270">
    <property type="term" value="F:zinc ion binding"/>
    <property type="evidence" value="ECO:0007669"/>
    <property type="project" value="UniProtKB-KW"/>
</dbReference>
<gene>
    <name evidence="8" type="ORF">GSCOC_T00041644001</name>
</gene>
<dbReference type="GO" id="GO:0003723">
    <property type="term" value="F:RNA binding"/>
    <property type="evidence" value="ECO:0007669"/>
    <property type="project" value="InterPro"/>
</dbReference>
<proteinExistence type="predicted"/>
<protein>
    <recommendedName>
        <fullName evidence="7">C3H1-type domain-containing protein</fullName>
    </recommendedName>
</protein>
<keyword evidence="1 5" id="KW-0479">Metal-binding</keyword>
<feature type="region of interest" description="Disordered" evidence="6">
    <location>
        <begin position="615"/>
        <end position="638"/>
    </location>
</feature>
<dbReference type="AlphaFoldDB" id="A0A068U4C2"/>
<feature type="compositionally biased region" description="Polar residues" evidence="6">
    <location>
        <begin position="797"/>
        <end position="811"/>
    </location>
</feature>
<evidence type="ECO:0000313" key="9">
    <source>
        <dbReference type="Proteomes" id="UP000295252"/>
    </source>
</evidence>
<feature type="domain" description="C3H1-type" evidence="7">
    <location>
        <begin position="510"/>
        <end position="533"/>
    </location>
</feature>
<feature type="compositionally biased region" description="Basic and acidic residues" evidence="6">
    <location>
        <begin position="62"/>
        <end position="73"/>
    </location>
</feature>
<feature type="compositionally biased region" description="Basic and acidic residues" evidence="6">
    <location>
        <begin position="388"/>
        <end position="401"/>
    </location>
</feature>
<dbReference type="InParanoid" id="A0A068U4C2"/>
<dbReference type="PROSITE" id="PS50103">
    <property type="entry name" value="ZF_C3H1"/>
    <property type="match status" value="3"/>
</dbReference>
<feature type="region of interest" description="Disordered" evidence="6">
    <location>
        <begin position="794"/>
        <end position="813"/>
    </location>
</feature>
<evidence type="ECO:0000256" key="5">
    <source>
        <dbReference type="PROSITE-ProRule" id="PRU00723"/>
    </source>
</evidence>
<name>A0A068U4C2_COFCA</name>
<dbReference type="PhylomeDB" id="A0A068U4C2"/>
<dbReference type="InterPro" id="IPR036855">
    <property type="entry name" value="Znf_CCCH_sf"/>
</dbReference>
<dbReference type="OrthoDB" id="411372at2759"/>
<feature type="compositionally biased region" description="Basic residues" evidence="6">
    <location>
        <begin position="406"/>
        <end position="433"/>
    </location>
</feature>
<keyword evidence="9" id="KW-1185">Reference proteome</keyword>
<dbReference type="SUPFAM" id="SSF90229">
    <property type="entry name" value="CCCH zinc finger"/>
    <property type="match status" value="2"/>
</dbReference>
<keyword evidence="2" id="KW-0677">Repeat</keyword>
<feature type="zinc finger region" description="C3H1-type" evidence="5">
    <location>
        <begin position="510"/>
        <end position="533"/>
    </location>
</feature>
<dbReference type="SMART" id="SM00356">
    <property type="entry name" value="ZnF_C3H1"/>
    <property type="match status" value="3"/>
</dbReference>
<reference evidence="9" key="1">
    <citation type="journal article" date="2014" name="Science">
        <title>The coffee genome provides insight into the convergent evolution of caffeine biosynthesis.</title>
        <authorList>
            <person name="Denoeud F."/>
            <person name="Carretero-Paulet L."/>
            <person name="Dereeper A."/>
            <person name="Droc G."/>
            <person name="Guyot R."/>
            <person name="Pietrella M."/>
            <person name="Zheng C."/>
            <person name="Alberti A."/>
            <person name="Anthony F."/>
            <person name="Aprea G."/>
            <person name="Aury J.M."/>
            <person name="Bento P."/>
            <person name="Bernard M."/>
            <person name="Bocs S."/>
            <person name="Campa C."/>
            <person name="Cenci A."/>
            <person name="Combes M.C."/>
            <person name="Crouzillat D."/>
            <person name="Da Silva C."/>
            <person name="Daddiego L."/>
            <person name="De Bellis F."/>
            <person name="Dussert S."/>
            <person name="Garsmeur O."/>
            <person name="Gayraud T."/>
            <person name="Guignon V."/>
            <person name="Jahn K."/>
            <person name="Jamilloux V."/>
            <person name="Joet T."/>
            <person name="Labadie K."/>
            <person name="Lan T."/>
            <person name="Leclercq J."/>
            <person name="Lepelley M."/>
            <person name="Leroy T."/>
            <person name="Li L.T."/>
            <person name="Librado P."/>
            <person name="Lopez L."/>
            <person name="Munoz A."/>
            <person name="Noel B."/>
            <person name="Pallavicini A."/>
            <person name="Perrotta G."/>
            <person name="Poncet V."/>
            <person name="Pot D."/>
            <person name="Priyono X."/>
            <person name="Rigoreau M."/>
            <person name="Rouard M."/>
            <person name="Rozas J."/>
            <person name="Tranchant-Dubreuil C."/>
            <person name="VanBuren R."/>
            <person name="Zhang Q."/>
            <person name="Andrade A.C."/>
            <person name="Argout X."/>
            <person name="Bertrand B."/>
            <person name="de Kochko A."/>
            <person name="Graziosi G."/>
            <person name="Henry R.J."/>
            <person name="Jayarama X."/>
            <person name="Ming R."/>
            <person name="Nagai C."/>
            <person name="Rounsley S."/>
            <person name="Sankoff D."/>
            <person name="Giuliano G."/>
            <person name="Albert V.A."/>
            <person name="Wincker P."/>
            <person name="Lashermes P."/>
        </authorList>
    </citation>
    <scope>NUCLEOTIDE SEQUENCE [LARGE SCALE GENOMIC DNA]</scope>
    <source>
        <strain evidence="9">cv. DH200-94</strain>
    </source>
</reference>
<feature type="domain" description="C3H1-type" evidence="7">
    <location>
        <begin position="451"/>
        <end position="478"/>
    </location>
</feature>
<dbReference type="Proteomes" id="UP000295252">
    <property type="component" value="Chromosome VIII"/>
</dbReference>
<feature type="region of interest" description="Disordered" evidence="6">
    <location>
        <begin position="388"/>
        <end position="434"/>
    </location>
</feature>
<dbReference type="STRING" id="49390.A0A068U4C2"/>
<dbReference type="PANTHER" id="PTHR13119">
    <property type="entry name" value="ZINC FINGER CCCH DOMAIN-CONTAINING PROTEI"/>
    <property type="match status" value="1"/>
</dbReference>
<feature type="zinc finger region" description="C3H1-type" evidence="5">
    <location>
        <begin position="451"/>
        <end position="478"/>
    </location>
</feature>
<evidence type="ECO:0000256" key="2">
    <source>
        <dbReference type="ARBA" id="ARBA00022737"/>
    </source>
</evidence>
<dbReference type="OMA" id="RKVCVYD"/>
<evidence type="ECO:0000256" key="4">
    <source>
        <dbReference type="ARBA" id="ARBA00022833"/>
    </source>
</evidence>
<evidence type="ECO:0000256" key="3">
    <source>
        <dbReference type="ARBA" id="ARBA00022771"/>
    </source>
</evidence>
<dbReference type="Gene3D" id="2.30.30.1190">
    <property type="match status" value="1"/>
</dbReference>
<feature type="zinc finger region" description="C3H1-type" evidence="5">
    <location>
        <begin position="480"/>
        <end position="507"/>
    </location>
</feature>
<evidence type="ECO:0000256" key="1">
    <source>
        <dbReference type="ARBA" id="ARBA00022723"/>
    </source>
</evidence>
<evidence type="ECO:0000313" key="8">
    <source>
        <dbReference type="EMBL" id="CDP03147.1"/>
    </source>
</evidence>
<feature type="domain" description="C3H1-type" evidence="7">
    <location>
        <begin position="480"/>
        <end position="507"/>
    </location>
</feature>
<keyword evidence="4 5" id="KW-0862">Zinc</keyword>
<dbReference type="GO" id="GO:0045892">
    <property type="term" value="P:negative regulation of DNA-templated transcription"/>
    <property type="evidence" value="ECO:0007669"/>
    <property type="project" value="InterPro"/>
</dbReference>
<dbReference type="InterPro" id="IPR000571">
    <property type="entry name" value="Znf_CCCH"/>
</dbReference>
<dbReference type="PANTHER" id="PTHR13119:SF12">
    <property type="entry name" value="PROTEIN SUPPRESSOR OF SABLE"/>
    <property type="match status" value="1"/>
</dbReference>